<gene>
    <name evidence="7" type="primary">rimI</name>
    <name evidence="7" type="ORF">FH715_15980</name>
</gene>
<dbReference type="PROSITE" id="PS51186">
    <property type="entry name" value="GNAT"/>
    <property type="match status" value="1"/>
</dbReference>
<dbReference type="AlphaFoldDB" id="A0A5C4V262"/>
<dbReference type="NCBIfam" id="TIGR01575">
    <property type="entry name" value="rimI"/>
    <property type="match status" value="1"/>
</dbReference>
<name>A0A5C4V262_9ACTN</name>
<dbReference type="OrthoDB" id="529907at2"/>
<dbReference type="InterPro" id="IPR050680">
    <property type="entry name" value="YpeA/RimI_acetyltransf"/>
</dbReference>
<keyword evidence="8" id="KW-1185">Reference proteome</keyword>
<evidence type="ECO:0000256" key="1">
    <source>
        <dbReference type="ARBA" id="ARBA00005395"/>
    </source>
</evidence>
<evidence type="ECO:0000256" key="4">
    <source>
        <dbReference type="ARBA" id="ARBA00023315"/>
    </source>
</evidence>
<dbReference type="RefSeq" id="WP_139646031.1">
    <property type="nucleotide sequence ID" value="NZ_BAAAZS010000020.1"/>
</dbReference>
<evidence type="ECO:0000256" key="5">
    <source>
        <dbReference type="SAM" id="MobiDB-lite"/>
    </source>
</evidence>
<dbReference type="Gene3D" id="3.40.630.30">
    <property type="match status" value="1"/>
</dbReference>
<dbReference type="PANTHER" id="PTHR43420:SF44">
    <property type="entry name" value="ACETYLTRANSFERASE YPEA"/>
    <property type="match status" value="1"/>
</dbReference>
<dbReference type="Pfam" id="PF00583">
    <property type="entry name" value="Acetyltransf_1"/>
    <property type="match status" value="1"/>
</dbReference>
<dbReference type="InterPro" id="IPR006464">
    <property type="entry name" value="AcTrfase_RimI/Ard1"/>
</dbReference>
<dbReference type="SUPFAM" id="SSF55729">
    <property type="entry name" value="Acyl-CoA N-acyltransferases (Nat)"/>
    <property type="match status" value="1"/>
</dbReference>
<dbReference type="GO" id="GO:0008080">
    <property type="term" value="F:N-acetyltransferase activity"/>
    <property type="evidence" value="ECO:0007669"/>
    <property type="project" value="InterPro"/>
</dbReference>
<dbReference type="CDD" id="cd04301">
    <property type="entry name" value="NAT_SF"/>
    <property type="match status" value="1"/>
</dbReference>
<feature type="region of interest" description="Disordered" evidence="5">
    <location>
        <begin position="149"/>
        <end position="198"/>
    </location>
</feature>
<comment type="similarity">
    <text evidence="1">Belongs to the acetyltransferase family. RimI subfamily.</text>
</comment>
<keyword evidence="3 7" id="KW-0808">Transferase</keyword>
<sequence>MRWWDIEPVLALEAELFAQDAWSAGMLWAELAGATGPAPTREYVVADAPGEVGLAGYAGLGVAGDVGEVMTIGVAGAHQGTGLGGRLLARMLSAAGAFGCAAVMLEVRVDNEPAKRLYRRFGFQQVGVRRGYYQPGNRDALVMRRELSADAAPAPEPTPENVSAGSVESVGSVGSVGSARHARHVKGETVNGGEREDG</sequence>
<dbReference type="InterPro" id="IPR016181">
    <property type="entry name" value="Acyl_CoA_acyltransferase"/>
</dbReference>
<dbReference type="Proteomes" id="UP000311713">
    <property type="component" value="Unassembled WGS sequence"/>
</dbReference>
<dbReference type="PANTHER" id="PTHR43420">
    <property type="entry name" value="ACETYLTRANSFERASE"/>
    <property type="match status" value="1"/>
</dbReference>
<evidence type="ECO:0000256" key="2">
    <source>
        <dbReference type="ARBA" id="ARBA00022490"/>
    </source>
</evidence>
<reference evidence="7 8" key="1">
    <citation type="submission" date="2019-06" db="EMBL/GenBank/DDBJ databases">
        <title>Draft genome of Streptomyces sedi sp. JCM16909.</title>
        <authorList>
            <person name="Klykleung N."/>
            <person name="Tanasupawat S."/>
            <person name="Kudo T."/>
            <person name="Yuki M."/>
            <person name="Ohkuma M."/>
        </authorList>
    </citation>
    <scope>NUCLEOTIDE SEQUENCE [LARGE SCALE GENOMIC DNA]</scope>
    <source>
        <strain evidence="7 8">JCM 16909</strain>
    </source>
</reference>
<feature type="compositionally biased region" description="Low complexity" evidence="5">
    <location>
        <begin position="149"/>
        <end position="179"/>
    </location>
</feature>
<dbReference type="EMBL" id="VDGT01000011">
    <property type="protein sequence ID" value="TNM29179.1"/>
    <property type="molecule type" value="Genomic_DNA"/>
</dbReference>
<keyword evidence="2" id="KW-0963">Cytoplasm</keyword>
<evidence type="ECO:0000313" key="7">
    <source>
        <dbReference type="EMBL" id="TNM29179.1"/>
    </source>
</evidence>
<organism evidence="7 8">
    <name type="scientific">Streptomyces sedi</name>
    <dbReference type="NCBI Taxonomy" id="555059"/>
    <lineage>
        <taxon>Bacteria</taxon>
        <taxon>Bacillati</taxon>
        <taxon>Actinomycetota</taxon>
        <taxon>Actinomycetes</taxon>
        <taxon>Kitasatosporales</taxon>
        <taxon>Streptomycetaceae</taxon>
        <taxon>Streptomyces</taxon>
    </lineage>
</organism>
<evidence type="ECO:0000259" key="6">
    <source>
        <dbReference type="PROSITE" id="PS51186"/>
    </source>
</evidence>
<evidence type="ECO:0000313" key="8">
    <source>
        <dbReference type="Proteomes" id="UP000311713"/>
    </source>
</evidence>
<dbReference type="InterPro" id="IPR000182">
    <property type="entry name" value="GNAT_dom"/>
</dbReference>
<feature type="domain" description="N-acetyltransferase" evidence="6">
    <location>
        <begin position="1"/>
        <end position="148"/>
    </location>
</feature>
<comment type="caution">
    <text evidence="7">The sequence shown here is derived from an EMBL/GenBank/DDBJ whole genome shotgun (WGS) entry which is preliminary data.</text>
</comment>
<evidence type="ECO:0000256" key="3">
    <source>
        <dbReference type="ARBA" id="ARBA00022679"/>
    </source>
</evidence>
<keyword evidence="4" id="KW-0012">Acyltransferase</keyword>
<accession>A0A5C4V262</accession>
<proteinExistence type="inferred from homology"/>
<protein>
    <submittedName>
        <fullName evidence="7">Ribosomal-protein-alanine N-acetyltransferase</fullName>
    </submittedName>
</protein>